<dbReference type="SMART" id="SM01118">
    <property type="entry name" value="CYTH"/>
    <property type="match status" value="1"/>
</dbReference>
<dbReference type="SUPFAM" id="SSF55154">
    <property type="entry name" value="CYTH-like phosphatases"/>
    <property type="match status" value="1"/>
</dbReference>
<dbReference type="PANTHER" id="PTHR39569">
    <property type="entry name" value="INORGANIC TRIPHOSPHATASE"/>
    <property type="match status" value="1"/>
</dbReference>
<dbReference type="Gene3D" id="2.40.320.10">
    <property type="entry name" value="Hypothetical Protein Pfu-838710-001"/>
    <property type="match status" value="1"/>
</dbReference>
<keyword evidence="2" id="KW-0378">Hydrolase</keyword>
<feature type="domain" description="CYTH" evidence="1">
    <location>
        <begin position="7"/>
        <end position="209"/>
    </location>
</feature>
<gene>
    <name evidence="2" type="primary">ygiF</name>
    <name evidence="2" type="ORF">CI610_01918</name>
</gene>
<accession>A0A2H9T7A1</accession>
<proteinExistence type="predicted"/>
<dbReference type="EC" id="3.6.1.25" evidence="2"/>
<evidence type="ECO:0000259" key="1">
    <source>
        <dbReference type="PROSITE" id="PS51707"/>
    </source>
</evidence>
<dbReference type="InterPro" id="IPR023577">
    <property type="entry name" value="CYTH_domain"/>
</dbReference>
<dbReference type="InterPro" id="IPR039013">
    <property type="entry name" value="YgiF"/>
</dbReference>
<reference evidence="2" key="1">
    <citation type="journal article" date="2017" name="Appl. Environ. Microbiol.">
        <title>Molecular characterization of an Endozoicomonas-like organism causing infection in king scallop Pecten maximus L.</title>
        <authorList>
            <person name="Cano I."/>
            <person name="van Aerle R."/>
            <person name="Ross S."/>
            <person name="Verner-Jeffreys D.W."/>
            <person name="Paley R.K."/>
            <person name="Rimmer G."/>
            <person name="Ryder D."/>
            <person name="Hooper P."/>
            <person name="Stone D."/>
            <person name="Feist S.W."/>
        </authorList>
    </citation>
    <scope>NUCLEOTIDE SEQUENCE</scope>
</reference>
<dbReference type="EMBL" id="NSIT01000094">
    <property type="protein sequence ID" value="PJE79110.1"/>
    <property type="molecule type" value="Genomic_DNA"/>
</dbReference>
<dbReference type="Pfam" id="PF01928">
    <property type="entry name" value="CYTH"/>
    <property type="match status" value="1"/>
</dbReference>
<dbReference type="GO" id="GO:0050355">
    <property type="term" value="F:inorganic triphosphate phosphatase activity"/>
    <property type="evidence" value="ECO:0007669"/>
    <property type="project" value="UniProtKB-EC"/>
</dbReference>
<dbReference type="CDD" id="cd07756">
    <property type="entry name" value="CYTH-like_Pase_CHAD"/>
    <property type="match status" value="1"/>
</dbReference>
<name>A0A2H9T7A1_9ZZZZ</name>
<dbReference type="InterPro" id="IPR033469">
    <property type="entry name" value="CYTH-like_dom_sf"/>
</dbReference>
<dbReference type="AlphaFoldDB" id="A0A2H9T7A1"/>
<sequence length="210" mass="24268">MTQPARNIETELKLRLSSSDAQSLPGHPLWKNYTKKTPILISMGNTYFDTSDFQLSQAKIALRIRHKDNKWLQTLKTLDQSLDGLSRRKEWEWGINGPSLDLKRLQEILPEYRSLFYPDKLIPLFTTDFIRTCWTIQWPAPMATIEAALDIGNISAGTKHDPICELELELLKGEEQALTDFSRKLQQHIPLHPFDRSKAERGYALYKTAQ</sequence>
<evidence type="ECO:0000313" key="2">
    <source>
        <dbReference type="EMBL" id="PJE79110.1"/>
    </source>
</evidence>
<comment type="caution">
    <text evidence="2">The sequence shown here is derived from an EMBL/GenBank/DDBJ whole genome shotgun (WGS) entry which is preliminary data.</text>
</comment>
<dbReference type="GO" id="GO:0046872">
    <property type="term" value="F:metal ion binding"/>
    <property type="evidence" value="ECO:0007669"/>
    <property type="project" value="TreeGrafter"/>
</dbReference>
<organism evidence="2">
    <name type="scientific">invertebrate metagenome</name>
    <dbReference type="NCBI Taxonomy" id="1711999"/>
    <lineage>
        <taxon>unclassified sequences</taxon>
        <taxon>metagenomes</taxon>
        <taxon>organismal metagenomes</taxon>
    </lineage>
</organism>
<dbReference type="PROSITE" id="PS51707">
    <property type="entry name" value="CYTH"/>
    <property type="match status" value="1"/>
</dbReference>
<dbReference type="PANTHER" id="PTHR39569:SF1">
    <property type="entry name" value="INORGANIC TRIPHOSPHATASE"/>
    <property type="match status" value="1"/>
</dbReference>
<protein>
    <submittedName>
        <fullName evidence="2">Inorganic triphosphatase</fullName>
        <ecNumber evidence="2">3.6.1.25</ecNumber>
    </submittedName>
</protein>